<keyword evidence="2" id="KW-1185">Reference proteome</keyword>
<organism evidence="1 2">
    <name type="scientific">Collimonas pratensis</name>
    <dbReference type="NCBI Taxonomy" id="279113"/>
    <lineage>
        <taxon>Bacteria</taxon>
        <taxon>Pseudomonadati</taxon>
        <taxon>Pseudomonadota</taxon>
        <taxon>Betaproteobacteria</taxon>
        <taxon>Burkholderiales</taxon>
        <taxon>Oxalobacteraceae</taxon>
        <taxon>Collimonas</taxon>
    </lineage>
</organism>
<proteinExistence type="predicted"/>
<protein>
    <submittedName>
        <fullName evidence="1">Uncharacterized protein</fullName>
    </submittedName>
</protein>
<name>A0ABN4MCB8_9BURK</name>
<gene>
    <name evidence="1" type="ORF">CPter291_3501</name>
</gene>
<reference evidence="1 2" key="1">
    <citation type="submission" date="2015-11" db="EMBL/GenBank/DDBJ databases">
        <title>Exploring the genomic traits of fungus-feeding bacterial genus Collimonas.</title>
        <authorList>
            <person name="Song C."/>
            <person name="Schmidt R."/>
            <person name="de Jager V."/>
            <person name="Krzyzanowska D."/>
            <person name="Jongedijk E."/>
            <person name="Cankar K."/>
            <person name="Beekwilder J."/>
            <person name="van Veen A."/>
            <person name="de Boer W."/>
            <person name="van Veen J.A."/>
            <person name="Garbeva P."/>
        </authorList>
    </citation>
    <scope>NUCLEOTIDE SEQUENCE [LARGE SCALE GENOMIC DNA]</scope>
    <source>
        <strain evidence="1 2">Ter291</strain>
    </source>
</reference>
<dbReference type="EMBL" id="CP013236">
    <property type="protein sequence ID" value="AMP15736.1"/>
    <property type="molecule type" value="Genomic_DNA"/>
</dbReference>
<dbReference type="Proteomes" id="UP000074914">
    <property type="component" value="Chromosome"/>
</dbReference>
<sequence>MKQLKDEGKLGQRRIFLGMTSDQNSALVLNDAKGRPRMKLLVSAKGQPEIQMLDDTGKVSKTIDAASN</sequence>
<evidence type="ECO:0000313" key="1">
    <source>
        <dbReference type="EMBL" id="AMP15736.1"/>
    </source>
</evidence>
<accession>A0ABN4MCB8</accession>
<evidence type="ECO:0000313" key="2">
    <source>
        <dbReference type="Proteomes" id="UP000074914"/>
    </source>
</evidence>